<dbReference type="InterPro" id="IPR015797">
    <property type="entry name" value="NUDIX_hydrolase-like_dom_sf"/>
</dbReference>
<dbReference type="InterPro" id="IPR020476">
    <property type="entry name" value="Nudix_hydrolase"/>
</dbReference>
<keyword evidence="6" id="KW-1185">Reference proteome</keyword>
<dbReference type="OrthoDB" id="542521at2"/>
<keyword evidence="2 3" id="KW-0378">Hydrolase</keyword>
<dbReference type="AlphaFoldDB" id="A0A1H2SZC7"/>
<dbReference type="Proteomes" id="UP000198816">
    <property type="component" value="Unassembled WGS sequence"/>
</dbReference>
<dbReference type="PANTHER" id="PTHR43736">
    <property type="entry name" value="ADP-RIBOSE PYROPHOSPHATASE"/>
    <property type="match status" value="1"/>
</dbReference>
<dbReference type="Gene3D" id="3.90.79.10">
    <property type="entry name" value="Nucleoside Triphosphate Pyrophosphohydrolase"/>
    <property type="match status" value="1"/>
</dbReference>
<dbReference type="RefSeq" id="WP_093028770.1">
    <property type="nucleotide sequence ID" value="NZ_FNNZ01000003.1"/>
</dbReference>
<dbReference type="InterPro" id="IPR020084">
    <property type="entry name" value="NUDIX_hydrolase_CS"/>
</dbReference>
<dbReference type="PROSITE" id="PS51462">
    <property type="entry name" value="NUDIX"/>
    <property type="match status" value="1"/>
</dbReference>
<evidence type="ECO:0000259" key="4">
    <source>
        <dbReference type="PROSITE" id="PS51462"/>
    </source>
</evidence>
<evidence type="ECO:0000313" key="5">
    <source>
        <dbReference type="EMBL" id="SDW36384.1"/>
    </source>
</evidence>
<dbReference type="EMBL" id="FNNZ01000003">
    <property type="protein sequence ID" value="SDW36384.1"/>
    <property type="molecule type" value="Genomic_DNA"/>
</dbReference>
<organism evidence="5 6">
    <name type="scientific">Thiocapsa roseopersicina</name>
    <dbReference type="NCBI Taxonomy" id="1058"/>
    <lineage>
        <taxon>Bacteria</taxon>
        <taxon>Pseudomonadati</taxon>
        <taxon>Pseudomonadota</taxon>
        <taxon>Gammaproteobacteria</taxon>
        <taxon>Chromatiales</taxon>
        <taxon>Chromatiaceae</taxon>
        <taxon>Thiocapsa</taxon>
    </lineage>
</organism>
<dbReference type="Pfam" id="PF00293">
    <property type="entry name" value="NUDIX"/>
    <property type="match status" value="1"/>
</dbReference>
<protein>
    <submittedName>
        <fullName evidence="5">8-oxo-dGTP diphosphatase</fullName>
    </submittedName>
</protein>
<comment type="cofactor">
    <cofactor evidence="1">
        <name>Mg(2+)</name>
        <dbReference type="ChEBI" id="CHEBI:18420"/>
    </cofactor>
</comment>
<feature type="domain" description="Nudix hydrolase" evidence="4">
    <location>
        <begin position="7"/>
        <end position="136"/>
    </location>
</feature>
<dbReference type="CDD" id="cd18873">
    <property type="entry name" value="NUDIX_NadM_like"/>
    <property type="match status" value="1"/>
</dbReference>
<evidence type="ECO:0000256" key="2">
    <source>
        <dbReference type="ARBA" id="ARBA00022801"/>
    </source>
</evidence>
<dbReference type="PANTHER" id="PTHR43736:SF1">
    <property type="entry name" value="DIHYDRONEOPTERIN TRIPHOSPHATE DIPHOSPHATASE"/>
    <property type="match status" value="1"/>
</dbReference>
<gene>
    <name evidence="5" type="ORF">SAMN05421783_103191</name>
</gene>
<accession>A0A1H2SZC7</accession>
<dbReference type="PRINTS" id="PR00502">
    <property type="entry name" value="NUDIXFAMILY"/>
</dbReference>
<sequence>MPVPVTPLLAADAIIELVDRPDRPVVLIERLNPPYGWAIPGGFVDVGERMEAAAIREAAEETGLAVTLRALLGIYSDPARDPRGHTVTAVYVAEARGEPRAMDDARALQVFSPDSLPPVLAFDHALVLADYRRWRAHGLPAPLRHDGDRADDGV</sequence>
<dbReference type="PROSITE" id="PS00893">
    <property type="entry name" value="NUDIX_BOX"/>
    <property type="match status" value="1"/>
</dbReference>
<dbReference type="SUPFAM" id="SSF55811">
    <property type="entry name" value="Nudix"/>
    <property type="match status" value="1"/>
</dbReference>
<evidence type="ECO:0000256" key="3">
    <source>
        <dbReference type="RuleBase" id="RU003476"/>
    </source>
</evidence>
<comment type="similarity">
    <text evidence="3">Belongs to the Nudix hydrolase family.</text>
</comment>
<evidence type="ECO:0000313" key="6">
    <source>
        <dbReference type="Proteomes" id="UP000198816"/>
    </source>
</evidence>
<dbReference type="STRING" id="1058.SAMN05421783_103191"/>
<dbReference type="GO" id="GO:0016787">
    <property type="term" value="F:hydrolase activity"/>
    <property type="evidence" value="ECO:0007669"/>
    <property type="project" value="UniProtKB-KW"/>
</dbReference>
<name>A0A1H2SZC7_THIRO</name>
<proteinExistence type="inferred from homology"/>
<evidence type="ECO:0000256" key="1">
    <source>
        <dbReference type="ARBA" id="ARBA00001946"/>
    </source>
</evidence>
<reference evidence="6" key="1">
    <citation type="submission" date="2016-10" db="EMBL/GenBank/DDBJ databases">
        <authorList>
            <person name="Varghese N."/>
            <person name="Submissions S."/>
        </authorList>
    </citation>
    <scope>NUCLEOTIDE SEQUENCE [LARGE SCALE GENOMIC DNA]</scope>
    <source>
        <strain evidence="6">DSM 217</strain>
    </source>
</reference>
<dbReference type="InterPro" id="IPR000086">
    <property type="entry name" value="NUDIX_hydrolase_dom"/>
</dbReference>